<dbReference type="AlphaFoldDB" id="G0M7K3"/>
<name>G0M7K3_CAEBE</name>
<evidence type="ECO:0000313" key="2">
    <source>
        <dbReference type="EMBL" id="EGT30607.1"/>
    </source>
</evidence>
<organism evidence="3">
    <name type="scientific">Caenorhabditis brenneri</name>
    <name type="common">Nematode worm</name>
    <dbReference type="NCBI Taxonomy" id="135651"/>
    <lineage>
        <taxon>Eukaryota</taxon>
        <taxon>Metazoa</taxon>
        <taxon>Ecdysozoa</taxon>
        <taxon>Nematoda</taxon>
        <taxon>Chromadorea</taxon>
        <taxon>Rhabditida</taxon>
        <taxon>Rhabditina</taxon>
        <taxon>Rhabditomorpha</taxon>
        <taxon>Rhabditoidea</taxon>
        <taxon>Rhabditidae</taxon>
        <taxon>Peloderinae</taxon>
        <taxon>Caenorhabditis</taxon>
    </lineage>
</organism>
<dbReference type="InParanoid" id="G0M7K3"/>
<dbReference type="Proteomes" id="UP000008068">
    <property type="component" value="Unassembled WGS sequence"/>
</dbReference>
<dbReference type="HOGENOM" id="CLU_173523_0_0_1"/>
<evidence type="ECO:0000313" key="3">
    <source>
        <dbReference type="Proteomes" id="UP000008068"/>
    </source>
</evidence>
<accession>G0M7K3</accession>
<evidence type="ECO:0000256" key="1">
    <source>
        <dbReference type="SAM" id="MobiDB-lite"/>
    </source>
</evidence>
<feature type="region of interest" description="Disordered" evidence="1">
    <location>
        <begin position="88"/>
        <end position="110"/>
    </location>
</feature>
<reference evidence="3" key="1">
    <citation type="submission" date="2011-07" db="EMBL/GenBank/DDBJ databases">
        <authorList>
            <consortium name="Caenorhabditis brenneri Sequencing and Analysis Consortium"/>
            <person name="Wilson R.K."/>
        </authorList>
    </citation>
    <scope>NUCLEOTIDE SEQUENCE [LARGE SCALE GENOMIC DNA]</scope>
    <source>
        <strain evidence="3">PB2801</strain>
    </source>
</reference>
<sequence length="110" mass="12257">MLMNRNCFSLSYKTCYRRVETHQRSTMNKSDIILVFTALLLAFSFRCYKENGGCSTLSTQPTANIVLAGINQTNGNLQHQAISTTGMGKLRRAGPPMPKSYPVKTPPKKN</sequence>
<protein>
    <submittedName>
        <fullName evidence="2">Uncharacterized protein</fullName>
    </submittedName>
</protein>
<dbReference type="EMBL" id="GL379786">
    <property type="protein sequence ID" value="EGT30607.1"/>
    <property type="molecule type" value="Genomic_DNA"/>
</dbReference>
<gene>
    <name evidence="2" type="ORF">CAEBREN_01208</name>
</gene>
<keyword evidence="3" id="KW-1185">Reference proteome</keyword>
<proteinExistence type="predicted"/>